<accession>A0A443SRA1</accession>
<sequence length="144" mass="16372">MKTAGGINVSRDLLWMLTKNNSCHLIKRPALKPLTKDPMNPKGIHSLRFAGSVQRKAMNVQAHPSGKGVQLVFNKRRHQKRPAKRLAKISLTKNSRKTLSTIRKFSNKFCYRTDLKNACLRRASAILRSQQPKTPSKKTRGKKE</sequence>
<dbReference type="VEuPathDB" id="VectorBase:LDEU002046"/>
<dbReference type="Pfam" id="PF01778">
    <property type="entry name" value="Ribosomal_L28e"/>
    <property type="match status" value="1"/>
</dbReference>
<dbReference type="Proteomes" id="UP000288716">
    <property type="component" value="Unassembled WGS sequence"/>
</dbReference>
<protein>
    <recommendedName>
        <fullName evidence="4">Large ribosomal subunit protein eL28</fullName>
    </recommendedName>
    <alternativeName>
        <fullName evidence="5">60S ribosomal protein L28</fullName>
    </alternativeName>
</protein>
<dbReference type="GO" id="GO:1990904">
    <property type="term" value="C:ribonucleoprotein complex"/>
    <property type="evidence" value="ECO:0007669"/>
    <property type="project" value="UniProtKB-KW"/>
</dbReference>
<name>A0A443SRA1_9ACAR</name>
<dbReference type="Gene3D" id="3.30.390.110">
    <property type="match status" value="1"/>
</dbReference>
<evidence type="ECO:0000256" key="1">
    <source>
        <dbReference type="ARBA" id="ARBA00007926"/>
    </source>
</evidence>
<evidence type="ECO:0000256" key="4">
    <source>
        <dbReference type="ARBA" id="ARBA00035223"/>
    </source>
</evidence>
<keyword evidence="2 7" id="KW-0689">Ribosomal protein</keyword>
<dbReference type="FunFam" id="3.30.390.110:FF:000002">
    <property type="entry name" value="60S ribosomal protein L28"/>
    <property type="match status" value="1"/>
</dbReference>
<dbReference type="EMBL" id="NCKV01000686">
    <property type="protein sequence ID" value="RWS29995.1"/>
    <property type="molecule type" value="Genomic_DNA"/>
</dbReference>
<dbReference type="GO" id="GO:0006412">
    <property type="term" value="P:translation"/>
    <property type="evidence" value="ECO:0007669"/>
    <property type="project" value="InterPro"/>
</dbReference>
<evidence type="ECO:0000259" key="6">
    <source>
        <dbReference type="Pfam" id="PF01778"/>
    </source>
</evidence>
<evidence type="ECO:0000313" key="8">
    <source>
        <dbReference type="Proteomes" id="UP000288716"/>
    </source>
</evidence>
<dbReference type="InterPro" id="IPR029004">
    <property type="entry name" value="Ribosomal_eL28/Mak16"/>
</dbReference>
<evidence type="ECO:0000256" key="5">
    <source>
        <dbReference type="ARBA" id="ARBA00035330"/>
    </source>
</evidence>
<evidence type="ECO:0000256" key="2">
    <source>
        <dbReference type="ARBA" id="ARBA00022980"/>
    </source>
</evidence>
<dbReference type="AlphaFoldDB" id="A0A443SRA1"/>
<dbReference type="PANTHER" id="PTHR10544">
    <property type="entry name" value="60S RIBOSOMAL PROTEIN L28"/>
    <property type="match status" value="1"/>
</dbReference>
<comment type="similarity">
    <text evidence="1">Belongs to the eukaryotic ribosomal protein eL28 family.</text>
</comment>
<evidence type="ECO:0000313" key="7">
    <source>
        <dbReference type="EMBL" id="RWS29995.1"/>
    </source>
</evidence>
<proteinExistence type="inferred from homology"/>
<dbReference type="GO" id="GO:0003735">
    <property type="term" value="F:structural constituent of ribosome"/>
    <property type="evidence" value="ECO:0007669"/>
    <property type="project" value="InterPro"/>
</dbReference>
<reference evidence="7 8" key="1">
    <citation type="journal article" date="2018" name="Gigascience">
        <title>Genomes of trombidid mites reveal novel predicted allergens and laterally-transferred genes associated with secondary metabolism.</title>
        <authorList>
            <person name="Dong X."/>
            <person name="Chaisiri K."/>
            <person name="Xia D."/>
            <person name="Armstrong S.D."/>
            <person name="Fang Y."/>
            <person name="Donnelly M.J."/>
            <person name="Kadowaki T."/>
            <person name="McGarry J.W."/>
            <person name="Darby A.C."/>
            <person name="Makepeace B.L."/>
        </authorList>
    </citation>
    <scope>NUCLEOTIDE SEQUENCE [LARGE SCALE GENOMIC DNA]</scope>
    <source>
        <strain evidence="7">UoL-UT</strain>
    </source>
</reference>
<organism evidence="7 8">
    <name type="scientific">Leptotrombidium deliense</name>
    <dbReference type="NCBI Taxonomy" id="299467"/>
    <lineage>
        <taxon>Eukaryota</taxon>
        <taxon>Metazoa</taxon>
        <taxon>Ecdysozoa</taxon>
        <taxon>Arthropoda</taxon>
        <taxon>Chelicerata</taxon>
        <taxon>Arachnida</taxon>
        <taxon>Acari</taxon>
        <taxon>Acariformes</taxon>
        <taxon>Trombidiformes</taxon>
        <taxon>Prostigmata</taxon>
        <taxon>Anystina</taxon>
        <taxon>Parasitengona</taxon>
        <taxon>Trombiculoidea</taxon>
        <taxon>Trombiculidae</taxon>
        <taxon>Leptotrombidium</taxon>
    </lineage>
</organism>
<evidence type="ECO:0000256" key="3">
    <source>
        <dbReference type="ARBA" id="ARBA00023274"/>
    </source>
</evidence>
<gene>
    <name evidence="7" type="ORF">B4U80_05014</name>
</gene>
<dbReference type="OrthoDB" id="338850at2759"/>
<dbReference type="GO" id="GO:0005840">
    <property type="term" value="C:ribosome"/>
    <property type="evidence" value="ECO:0007669"/>
    <property type="project" value="UniProtKB-KW"/>
</dbReference>
<dbReference type="InterPro" id="IPR002672">
    <property type="entry name" value="Ribosomal_eL28"/>
</dbReference>
<keyword evidence="3" id="KW-0687">Ribonucleoprotein</keyword>
<feature type="domain" description="Ribosomal eL28/Mak16" evidence="6">
    <location>
        <begin position="13"/>
        <end position="129"/>
    </location>
</feature>
<keyword evidence="8" id="KW-1185">Reference proteome</keyword>
<dbReference type="STRING" id="299467.A0A443SRA1"/>
<comment type="caution">
    <text evidence="7">The sequence shown here is derived from an EMBL/GenBank/DDBJ whole genome shotgun (WGS) entry which is preliminary data.</text>
</comment>